<dbReference type="SUPFAM" id="SSF82171">
    <property type="entry name" value="DPP6 N-terminal domain-like"/>
    <property type="match status" value="1"/>
</dbReference>
<dbReference type="Pfam" id="PF00930">
    <property type="entry name" value="DPPIV_N"/>
    <property type="match status" value="1"/>
</dbReference>
<keyword evidence="4" id="KW-1185">Reference proteome</keyword>
<evidence type="ECO:0000313" key="4">
    <source>
        <dbReference type="Proteomes" id="UP000604117"/>
    </source>
</evidence>
<evidence type="ECO:0000256" key="1">
    <source>
        <dbReference type="SAM" id="MobiDB-lite"/>
    </source>
</evidence>
<sequence length="264" mass="27931">MDFPESSARTRRFTLGVPNRFAIRRDGRQVLFTRSRAGDDPVACLWAYDVATARERLLLDPADLGLDETALPVAEQRRRERTRQTGRGVTAFAADRGQSVVALALGGELVVVEPGSGAVRTLDTGGGVVDPRPDPSGRLVGYVRAGGLHVVGVDGTGHRTLAAPDGPVVSYGLAEHVAGESMHRDRGWWWSPGGRRGAVARVDESQVQVWHIANLADPLAAPVALRYPGAGTTNADVSLHVVDLDGGRRNGTSGSGPRTPARAA</sequence>
<dbReference type="Proteomes" id="UP000604117">
    <property type="component" value="Unassembled WGS sequence"/>
</dbReference>
<dbReference type="Gene3D" id="2.140.10.30">
    <property type="entry name" value="Dipeptidylpeptidase IV, N-terminal domain"/>
    <property type="match status" value="1"/>
</dbReference>
<protein>
    <recommendedName>
        <fullName evidence="2">Dipeptidylpeptidase IV N-terminal domain-containing protein</fullName>
    </recommendedName>
</protein>
<organism evidence="3 4">
    <name type="scientific">Asanoa siamensis</name>
    <dbReference type="NCBI Taxonomy" id="926357"/>
    <lineage>
        <taxon>Bacteria</taxon>
        <taxon>Bacillati</taxon>
        <taxon>Actinomycetota</taxon>
        <taxon>Actinomycetes</taxon>
        <taxon>Micromonosporales</taxon>
        <taxon>Micromonosporaceae</taxon>
        <taxon>Asanoa</taxon>
    </lineage>
</organism>
<proteinExistence type="predicted"/>
<dbReference type="InterPro" id="IPR050278">
    <property type="entry name" value="Serine_Prot_S9B/DPPIV"/>
</dbReference>
<evidence type="ECO:0000313" key="3">
    <source>
        <dbReference type="EMBL" id="GIF72885.1"/>
    </source>
</evidence>
<evidence type="ECO:0000259" key="2">
    <source>
        <dbReference type="Pfam" id="PF00930"/>
    </source>
</evidence>
<accession>A0ABQ4CNM3</accession>
<comment type="caution">
    <text evidence="3">The sequence shown here is derived from an EMBL/GenBank/DDBJ whole genome shotgun (WGS) entry which is preliminary data.</text>
</comment>
<dbReference type="PANTHER" id="PTHR11731:SF193">
    <property type="entry name" value="DIPEPTIDYL PEPTIDASE 9"/>
    <property type="match status" value="1"/>
</dbReference>
<feature type="region of interest" description="Disordered" evidence="1">
    <location>
        <begin position="244"/>
        <end position="264"/>
    </location>
</feature>
<dbReference type="PANTHER" id="PTHR11731">
    <property type="entry name" value="PROTEASE FAMILY S9B,C DIPEPTIDYL-PEPTIDASE IV-RELATED"/>
    <property type="match status" value="1"/>
</dbReference>
<dbReference type="RefSeq" id="WP_203712571.1">
    <property type="nucleotide sequence ID" value="NZ_BONE01000015.1"/>
</dbReference>
<dbReference type="EMBL" id="BONE01000015">
    <property type="protein sequence ID" value="GIF72885.1"/>
    <property type="molecule type" value="Genomic_DNA"/>
</dbReference>
<name>A0ABQ4CNM3_9ACTN</name>
<feature type="domain" description="Dipeptidylpeptidase IV N-terminal" evidence="2">
    <location>
        <begin position="109"/>
        <end position="249"/>
    </location>
</feature>
<gene>
    <name evidence="3" type="ORF">Asi02nite_24030</name>
</gene>
<dbReference type="InterPro" id="IPR002469">
    <property type="entry name" value="Peptidase_S9B_N"/>
</dbReference>
<reference evidence="3 4" key="1">
    <citation type="submission" date="2021-01" db="EMBL/GenBank/DDBJ databases">
        <title>Whole genome shotgun sequence of Asanoa siamensis NBRC 107932.</title>
        <authorList>
            <person name="Komaki H."/>
            <person name="Tamura T."/>
        </authorList>
    </citation>
    <scope>NUCLEOTIDE SEQUENCE [LARGE SCALE GENOMIC DNA]</scope>
    <source>
        <strain evidence="3 4">NBRC 107932</strain>
    </source>
</reference>